<evidence type="ECO:0000256" key="1">
    <source>
        <dbReference type="ARBA" id="ARBA00022737"/>
    </source>
</evidence>
<name>A0ABU4RLX4_9HYPH</name>
<dbReference type="RefSeq" id="WP_319843924.1">
    <property type="nucleotide sequence ID" value="NZ_JAXAFJ010000003.1"/>
</dbReference>
<sequence>MRGRIDGMTGEMLRAWAWDPARPRERLLALLVIDGYKSDIVVGDQPRQDLAGAGIGDGAHGIRYTVPGHLCTEATREVSLQVVDADGGMVEVDRRLISFTRQNAWLAGRVEGFRRGRCTGWAWDQRDGTRRLKVQAVWKGEVVATELADRERKDLLSAGIGDGAHAFEIALPPSVWQAPDPNEVLTIQTADGQEIGTIRLPENDLLKSLVDLGRQAEREGDHATAIKNLEEALRLSPDNVDALWVRARIAAGQGDTDKARALATQAFDLHPSHARAVVILGRLAHNEGNYEEALGYWQQVQPGDSAFRESLIKAGRALMRLGRPVEVLAPVRRALSLNPDDIDAHRLLADAHLAIGSVALAAKHLRALAAAQPADRKIAGQLQKVTGVEPRKTAPLSLEFLENPTMHDWQGPGEGAVTAPSERANGVVLRPAERRGSVSFLVSEPQEFRAGELPHYGLRVTGNGTAAELAFRFRKDVAPLLLTGLRLYIETRAAGDGTPAPMDVQLVVRQSGRDVRRTLLSCQARKRAKMEAFDLVLTDTEAAALEAGDAWLVLRVAAGRAALLRAPRPLLKIEPEQPRTTGYEGPPLPDLSRFGIAAAGARA</sequence>
<evidence type="ECO:0000313" key="5">
    <source>
        <dbReference type="Proteomes" id="UP001274321"/>
    </source>
</evidence>
<organism evidence="4 5">
    <name type="scientific">Terrihabitans rhizophilus</name>
    <dbReference type="NCBI Taxonomy" id="3092662"/>
    <lineage>
        <taxon>Bacteria</taxon>
        <taxon>Pseudomonadati</taxon>
        <taxon>Pseudomonadota</taxon>
        <taxon>Alphaproteobacteria</taxon>
        <taxon>Hyphomicrobiales</taxon>
        <taxon>Terrihabitans</taxon>
    </lineage>
</organism>
<proteinExistence type="predicted"/>
<accession>A0ABU4RLX4</accession>
<keyword evidence="5" id="KW-1185">Reference proteome</keyword>
<keyword evidence="1" id="KW-0677">Repeat</keyword>
<dbReference type="PANTHER" id="PTHR45586:SF1">
    <property type="entry name" value="LIPOPOLYSACCHARIDE ASSEMBLY PROTEIN B"/>
    <property type="match status" value="1"/>
</dbReference>
<gene>
    <name evidence="4" type="ORF">SCD90_06955</name>
</gene>
<dbReference type="InterPro" id="IPR051012">
    <property type="entry name" value="CellSynth/LPSAsmb/PSIAsmb"/>
</dbReference>
<dbReference type="Proteomes" id="UP001274321">
    <property type="component" value="Unassembled WGS sequence"/>
</dbReference>
<dbReference type="Gene3D" id="1.25.40.10">
    <property type="entry name" value="Tetratricopeptide repeat domain"/>
    <property type="match status" value="1"/>
</dbReference>
<dbReference type="InterPro" id="IPR019734">
    <property type="entry name" value="TPR_rpt"/>
</dbReference>
<keyword evidence="2 3" id="KW-0802">TPR repeat</keyword>
<feature type="repeat" description="TPR" evidence="3">
    <location>
        <begin position="206"/>
        <end position="239"/>
    </location>
</feature>
<reference evidence="4 5" key="1">
    <citation type="submission" date="2023-11" db="EMBL/GenBank/DDBJ databases">
        <authorList>
            <person name="Bao R."/>
        </authorList>
    </citation>
    <scope>NUCLEOTIDE SEQUENCE [LARGE SCALE GENOMIC DNA]</scope>
    <source>
        <strain evidence="4 5">PJ23</strain>
    </source>
</reference>
<dbReference type="SMART" id="SM00028">
    <property type="entry name" value="TPR"/>
    <property type="match status" value="5"/>
</dbReference>
<dbReference type="InterPro" id="IPR011990">
    <property type="entry name" value="TPR-like_helical_dom_sf"/>
</dbReference>
<dbReference type="Pfam" id="PF13432">
    <property type="entry name" value="TPR_16"/>
    <property type="match status" value="2"/>
</dbReference>
<protein>
    <submittedName>
        <fullName evidence="4">Tetratricopeptide repeat protein</fullName>
    </submittedName>
</protein>
<evidence type="ECO:0000313" key="4">
    <source>
        <dbReference type="EMBL" id="MDX6805797.1"/>
    </source>
</evidence>
<dbReference type="PROSITE" id="PS50005">
    <property type="entry name" value="TPR"/>
    <property type="match status" value="1"/>
</dbReference>
<evidence type="ECO:0000256" key="3">
    <source>
        <dbReference type="PROSITE-ProRule" id="PRU00339"/>
    </source>
</evidence>
<dbReference type="Pfam" id="PF13181">
    <property type="entry name" value="TPR_8"/>
    <property type="match status" value="1"/>
</dbReference>
<dbReference type="SUPFAM" id="SSF48452">
    <property type="entry name" value="TPR-like"/>
    <property type="match status" value="1"/>
</dbReference>
<dbReference type="EMBL" id="JAXAFJ010000003">
    <property type="protein sequence ID" value="MDX6805797.1"/>
    <property type="molecule type" value="Genomic_DNA"/>
</dbReference>
<comment type="caution">
    <text evidence="4">The sequence shown here is derived from an EMBL/GenBank/DDBJ whole genome shotgun (WGS) entry which is preliminary data.</text>
</comment>
<evidence type="ECO:0000256" key="2">
    <source>
        <dbReference type="ARBA" id="ARBA00022803"/>
    </source>
</evidence>
<dbReference type="PANTHER" id="PTHR45586">
    <property type="entry name" value="TPR REPEAT-CONTAINING PROTEIN PA4667"/>
    <property type="match status" value="1"/>
</dbReference>